<evidence type="ECO:0000313" key="9">
    <source>
        <dbReference type="WBParaSite" id="TTAC_0000800801-mRNA-1"/>
    </source>
</evidence>
<organism evidence="9">
    <name type="scientific">Hydatigena taeniaeformis</name>
    <name type="common">Feline tapeworm</name>
    <name type="synonym">Taenia taeniaeformis</name>
    <dbReference type="NCBI Taxonomy" id="6205"/>
    <lineage>
        <taxon>Eukaryota</taxon>
        <taxon>Metazoa</taxon>
        <taxon>Spiralia</taxon>
        <taxon>Lophotrochozoa</taxon>
        <taxon>Platyhelminthes</taxon>
        <taxon>Cestoda</taxon>
        <taxon>Eucestoda</taxon>
        <taxon>Cyclophyllidea</taxon>
        <taxon>Taeniidae</taxon>
        <taxon>Hydatigera</taxon>
    </lineage>
</organism>
<gene>
    <name evidence="7" type="ORF">TTAC_LOCUS7993</name>
</gene>
<feature type="transmembrane region" description="Helical" evidence="6">
    <location>
        <begin position="95"/>
        <end position="119"/>
    </location>
</feature>
<evidence type="ECO:0000313" key="8">
    <source>
        <dbReference type="Proteomes" id="UP000274429"/>
    </source>
</evidence>
<evidence type="ECO:0000256" key="6">
    <source>
        <dbReference type="SAM" id="Phobius"/>
    </source>
</evidence>
<keyword evidence="3 6" id="KW-0812">Transmembrane</keyword>
<dbReference type="Proteomes" id="UP000274429">
    <property type="component" value="Unassembled WGS sequence"/>
</dbReference>
<evidence type="ECO:0000256" key="4">
    <source>
        <dbReference type="ARBA" id="ARBA00022989"/>
    </source>
</evidence>
<feature type="transmembrane region" description="Helical" evidence="6">
    <location>
        <begin position="156"/>
        <end position="177"/>
    </location>
</feature>
<dbReference type="WBParaSite" id="TTAC_0000800801-mRNA-1">
    <property type="protein sequence ID" value="TTAC_0000800801-mRNA-1"/>
    <property type="gene ID" value="TTAC_0000800801"/>
</dbReference>
<feature type="transmembrane region" description="Helical" evidence="6">
    <location>
        <begin position="230"/>
        <end position="251"/>
    </location>
</feature>
<evidence type="ECO:0000313" key="7">
    <source>
        <dbReference type="EMBL" id="VDM32475.1"/>
    </source>
</evidence>
<dbReference type="InterPro" id="IPR007881">
    <property type="entry name" value="UNC-50"/>
</dbReference>
<dbReference type="EMBL" id="UYWX01020429">
    <property type="protein sequence ID" value="VDM32475.1"/>
    <property type="molecule type" value="Genomic_DNA"/>
</dbReference>
<reference evidence="9" key="1">
    <citation type="submission" date="2017-02" db="UniProtKB">
        <authorList>
            <consortium name="WormBaseParasite"/>
        </authorList>
    </citation>
    <scope>IDENTIFICATION</scope>
</reference>
<dbReference type="Pfam" id="PF05216">
    <property type="entry name" value="UNC-50"/>
    <property type="match status" value="1"/>
</dbReference>
<dbReference type="PANTHER" id="PTHR12841">
    <property type="entry name" value="PROTEIN UNC-50 HOMOLOG"/>
    <property type="match status" value="1"/>
</dbReference>
<evidence type="ECO:0000256" key="5">
    <source>
        <dbReference type="ARBA" id="ARBA00023136"/>
    </source>
</evidence>
<evidence type="ECO:0000256" key="3">
    <source>
        <dbReference type="ARBA" id="ARBA00022692"/>
    </source>
</evidence>
<keyword evidence="4 6" id="KW-1133">Transmembrane helix</keyword>
<dbReference type="GO" id="GO:0000139">
    <property type="term" value="C:Golgi membrane"/>
    <property type="evidence" value="ECO:0007669"/>
    <property type="project" value="TreeGrafter"/>
</dbReference>
<dbReference type="STRING" id="6205.A0A0R3X3S0"/>
<name>A0A0R3X3S0_HYDTA</name>
<comment type="subcellular location">
    <subcellularLocation>
        <location evidence="1">Membrane</location>
        <topology evidence="1">Multi-pass membrane protein</topology>
    </subcellularLocation>
</comment>
<comment type="similarity">
    <text evidence="2">Belongs to the unc-50 family.</text>
</comment>
<reference evidence="7 8" key="2">
    <citation type="submission" date="2018-11" db="EMBL/GenBank/DDBJ databases">
        <authorList>
            <consortium name="Pathogen Informatics"/>
        </authorList>
    </citation>
    <scope>NUCLEOTIDE SEQUENCE [LARGE SCALE GENOMIC DNA]</scope>
</reference>
<evidence type="ECO:0000256" key="2">
    <source>
        <dbReference type="ARBA" id="ARBA00006293"/>
    </source>
</evidence>
<dbReference type="OrthoDB" id="10027013at2759"/>
<dbReference type="PANTHER" id="PTHR12841:SF6">
    <property type="entry name" value="PROTEIN UNC-50 HOMOLOG"/>
    <property type="match status" value="1"/>
</dbReference>
<feature type="transmembrane region" description="Helical" evidence="6">
    <location>
        <begin position="125"/>
        <end position="144"/>
    </location>
</feature>
<feature type="transmembrane region" description="Helical" evidence="6">
    <location>
        <begin position="197"/>
        <end position="218"/>
    </location>
</feature>
<dbReference type="AlphaFoldDB" id="A0A0R3X3S0"/>
<sequence>MTTLFGAVVNNANQNSPPRRKHCHRLCGQTCSRLSLSANEKAKKYFSRFYKFRQMDFEYASWQMVNIFVSPQKLYRNFSYHHSTRNQWARDDPAFMILFIPWMLVSTTIYSAILGHSFWGWLKLLLWSLTVECVTSGLLVATGIRQFSSNSDDESWAYAFDIHLNALFPCIIILRIIQPMFFYCKSIVRRPTFLGSFIGNSFWLAGILYYVYITFLGYKALPFLRHTRGILLTGTIFIILYIASVIVRWNFTVAMCKFYSMF</sequence>
<proteinExistence type="inferred from homology"/>
<accession>A0A0R3X3S0</accession>
<keyword evidence="8" id="KW-1185">Reference proteome</keyword>
<keyword evidence="5 6" id="KW-0472">Membrane</keyword>
<protein>
    <submittedName>
        <fullName evidence="9">Protein unc-50 homolog</fullName>
    </submittedName>
</protein>
<evidence type="ECO:0000256" key="1">
    <source>
        <dbReference type="ARBA" id="ARBA00004141"/>
    </source>
</evidence>